<name>A0A0A9XZI5_LYGHE</name>
<organism evidence="3">
    <name type="scientific">Lygus hesperus</name>
    <name type="common">Western plant bug</name>
    <dbReference type="NCBI Taxonomy" id="30085"/>
    <lineage>
        <taxon>Eukaryota</taxon>
        <taxon>Metazoa</taxon>
        <taxon>Ecdysozoa</taxon>
        <taxon>Arthropoda</taxon>
        <taxon>Hexapoda</taxon>
        <taxon>Insecta</taxon>
        <taxon>Pterygota</taxon>
        <taxon>Neoptera</taxon>
        <taxon>Paraneoptera</taxon>
        <taxon>Hemiptera</taxon>
        <taxon>Heteroptera</taxon>
        <taxon>Panheteroptera</taxon>
        <taxon>Cimicomorpha</taxon>
        <taxon>Miridae</taxon>
        <taxon>Mirini</taxon>
        <taxon>Lygus</taxon>
    </lineage>
</organism>
<evidence type="ECO:0000256" key="1">
    <source>
        <dbReference type="SAM" id="MobiDB-lite"/>
    </source>
</evidence>
<accession>A0A0A9XZI5</accession>
<feature type="region of interest" description="Disordered" evidence="1">
    <location>
        <begin position="27"/>
        <end position="52"/>
    </location>
</feature>
<feature type="signal peptide" evidence="2">
    <location>
        <begin position="1"/>
        <end position="24"/>
    </location>
</feature>
<proteinExistence type="predicted"/>
<reference evidence="3" key="1">
    <citation type="journal article" date="2014" name="PLoS ONE">
        <title>Transcriptome-Based Identification of ABC Transporters in the Western Tarnished Plant Bug Lygus hesperus.</title>
        <authorList>
            <person name="Hull J.J."/>
            <person name="Chaney K."/>
            <person name="Geib S.M."/>
            <person name="Fabrick J.A."/>
            <person name="Brent C.S."/>
            <person name="Walsh D."/>
            <person name="Lavine L.C."/>
        </authorList>
    </citation>
    <scope>NUCLEOTIDE SEQUENCE</scope>
</reference>
<gene>
    <name evidence="3" type="primary">fusA_3</name>
    <name evidence="3" type="ORF">CM83_8440</name>
</gene>
<dbReference type="AlphaFoldDB" id="A0A0A9XZI5"/>
<dbReference type="EMBL" id="GBHO01017387">
    <property type="protein sequence ID" value="JAG26217.1"/>
    <property type="molecule type" value="Transcribed_RNA"/>
</dbReference>
<keyword evidence="3" id="KW-0251">Elongation factor</keyword>
<protein>
    <submittedName>
        <fullName evidence="3">Elongation factor G</fullName>
    </submittedName>
</protein>
<evidence type="ECO:0000256" key="2">
    <source>
        <dbReference type="SAM" id="SignalP"/>
    </source>
</evidence>
<reference evidence="3" key="2">
    <citation type="submission" date="2014-07" db="EMBL/GenBank/DDBJ databases">
        <authorList>
            <person name="Hull J."/>
        </authorList>
    </citation>
    <scope>NUCLEOTIDE SEQUENCE</scope>
</reference>
<feature type="chain" id="PRO_5002070400" evidence="2">
    <location>
        <begin position="25"/>
        <end position="233"/>
    </location>
</feature>
<evidence type="ECO:0000313" key="3">
    <source>
        <dbReference type="EMBL" id="JAG26217.1"/>
    </source>
</evidence>
<feature type="non-terminal residue" evidence="3">
    <location>
        <position position="233"/>
    </location>
</feature>
<keyword evidence="2" id="KW-0732">Signal</keyword>
<dbReference type="GO" id="GO:0003746">
    <property type="term" value="F:translation elongation factor activity"/>
    <property type="evidence" value="ECO:0007669"/>
    <property type="project" value="UniProtKB-KW"/>
</dbReference>
<sequence>MNSLHWQMLLLMCVVWTRLTPTESSPYSSTIVLPNHPNEPEPDQFDPPSKNQKDYWDKELEGSGYLGLLFAGKSEFIWIVDVRTVDNDQELWSIGNLLTYYHVFTTCRAITTLSKHNKKEGIGRGGTLENSHVIISYCTQYLWEDYKLSTEEHVRQRTSGTRTATSLVTNVWCKSDTLMNDLGIIRLSKGIRPYSPFIGYMPLPLNLETVEWTTPDLGQMEERRWVCHIASYG</sequence>
<keyword evidence="3" id="KW-0648">Protein biosynthesis</keyword>